<evidence type="ECO:0000313" key="3">
    <source>
        <dbReference type="EMBL" id="SHK76701.1"/>
    </source>
</evidence>
<evidence type="ECO:0000313" key="4">
    <source>
        <dbReference type="Proteomes" id="UP000184497"/>
    </source>
</evidence>
<dbReference type="OrthoDB" id="5457351at2"/>
<sequence length="243" mass="27074">MNLPRFPYPVWSAAFRKACAGLFLLFALPVSAQTLQLVTEEWPGLINDTPQGPSGVLWEISRDVIESMGYDLTLEFVPWKRAQRLVLMNERDGIIGIGLTAKRETMFRFPGEALLVSETAVYTTQEQTFEYEDLDSLKGMRVGVSPGYTYSSEIKAATHFKQVDMPSIDSGLQMLLLGRIDAMLANRYVVGIQAERLGVADRIKASEKPVSGGPVYLAFSPETSEEFLEAFSSALERYKNAEN</sequence>
<dbReference type="Proteomes" id="UP000184497">
    <property type="component" value="Unassembled WGS sequence"/>
</dbReference>
<evidence type="ECO:0000256" key="1">
    <source>
        <dbReference type="ARBA" id="ARBA00010333"/>
    </source>
</evidence>
<protein>
    <submittedName>
        <fullName evidence="3">Amino acid ABC transporter substrate-binding protein, PAAT family</fullName>
    </submittedName>
</protein>
<dbReference type="PANTHER" id="PTHR35936">
    <property type="entry name" value="MEMBRANE-BOUND LYTIC MUREIN TRANSGLYCOSYLASE F"/>
    <property type="match status" value="1"/>
</dbReference>
<name>A0A1M6V5Q0_9GAMM</name>
<dbReference type="Gene3D" id="3.40.190.10">
    <property type="entry name" value="Periplasmic binding protein-like II"/>
    <property type="match status" value="2"/>
</dbReference>
<feature type="signal peptide" evidence="2">
    <location>
        <begin position="1"/>
        <end position="32"/>
    </location>
</feature>
<keyword evidence="2" id="KW-0732">Signal</keyword>
<gene>
    <name evidence="3" type="ORF">SAMN05216369_3104</name>
</gene>
<organism evidence="3 4">
    <name type="scientific">Marinobacter antarcticus</name>
    <dbReference type="NCBI Taxonomy" id="564117"/>
    <lineage>
        <taxon>Bacteria</taxon>
        <taxon>Pseudomonadati</taxon>
        <taxon>Pseudomonadota</taxon>
        <taxon>Gammaproteobacteria</taxon>
        <taxon>Pseudomonadales</taxon>
        <taxon>Marinobacteraceae</taxon>
        <taxon>Marinobacter</taxon>
    </lineage>
</organism>
<evidence type="ECO:0000256" key="2">
    <source>
        <dbReference type="SAM" id="SignalP"/>
    </source>
</evidence>
<reference evidence="4" key="1">
    <citation type="submission" date="2016-11" db="EMBL/GenBank/DDBJ databases">
        <authorList>
            <person name="Varghese N."/>
            <person name="Submissions S."/>
        </authorList>
    </citation>
    <scope>NUCLEOTIDE SEQUENCE [LARGE SCALE GENOMIC DNA]</scope>
    <source>
        <strain evidence="4">CGMCC 1.10835</strain>
    </source>
</reference>
<accession>A0A1M6V5Q0</accession>
<dbReference type="EMBL" id="FRAQ01000003">
    <property type="protein sequence ID" value="SHK76701.1"/>
    <property type="molecule type" value="Genomic_DNA"/>
</dbReference>
<comment type="similarity">
    <text evidence="1">Belongs to the bacterial solute-binding protein 3 family.</text>
</comment>
<dbReference type="STRING" id="564117.SAMN05216369_3104"/>
<keyword evidence="4" id="KW-1185">Reference proteome</keyword>
<feature type="chain" id="PRO_5013314263" evidence="2">
    <location>
        <begin position="33"/>
        <end position="243"/>
    </location>
</feature>
<dbReference type="SUPFAM" id="SSF53850">
    <property type="entry name" value="Periplasmic binding protein-like II"/>
    <property type="match status" value="1"/>
</dbReference>
<proteinExistence type="inferred from homology"/>
<dbReference type="RefSeq" id="WP_072799138.1">
    <property type="nucleotide sequence ID" value="NZ_FRAQ01000003.1"/>
</dbReference>
<dbReference type="AlphaFoldDB" id="A0A1M6V5Q0"/>
<dbReference type="PANTHER" id="PTHR35936:SF35">
    <property type="entry name" value="L-CYSTINE-BINDING PROTEIN TCYJ"/>
    <property type="match status" value="1"/>
</dbReference>